<feature type="transmembrane region" description="Helical" evidence="2">
    <location>
        <begin position="67"/>
        <end position="86"/>
    </location>
</feature>
<dbReference type="VEuPathDB" id="FungiDB:RhiirFUN_008072"/>
<dbReference type="AlphaFoldDB" id="A0A2I1HA10"/>
<dbReference type="EMBL" id="LLXI01001940">
    <property type="protein sequence ID" value="PKY55721.1"/>
    <property type="molecule type" value="Genomic_DNA"/>
</dbReference>
<proteinExistence type="predicted"/>
<name>A0A2I1HA10_9GLOM</name>
<keyword evidence="2" id="KW-0812">Transmembrane</keyword>
<evidence type="ECO:0000313" key="4">
    <source>
        <dbReference type="Proteomes" id="UP000234323"/>
    </source>
</evidence>
<feature type="region of interest" description="Disordered" evidence="1">
    <location>
        <begin position="236"/>
        <end position="403"/>
    </location>
</feature>
<keyword evidence="4" id="KW-1185">Reference proteome</keyword>
<dbReference type="OrthoDB" id="2364454at2759"/>
<feature type="compositionally biased region" description="Polar residues" evidence="1">
    <location>
        <begin position="263"/>
        <end position="305"/>
    </location>
</feature>
<dbReference type="Proteomes" id="UP000234323">
    <property type="component" value="Unassembled WGS sequence"/>
</dbReference>
<protein>
    <submittedName>
        <fullName evidence="3">Uncharacterized protein</fullName>
    </submittedName>
</protein>
<evidence type="ECO:0000313" key="3">
    <source>
        <dbReference type="EMBL" id="PKY55721.1"/>
    </source>
</evidence>
<dbReference type="VEuPathDB" id="FungiDB:RhiirA1_540773"/>
<feature type="compositionally biased region" description="Low complexity" evidence="1">
    <location>
        <begin position="339"/>
        <end position="351"/>
    </location>
</feature>
<reference evidence="3 4" key="1">
    <citation type="submission" date="2015-10" db="EMBL/GenBank/DDBJ databases">
        <title>Genome analyses suggest a sexual origin of heterokaryosis in a supposedly ancient asexual fungus.</title>
        <authorList>
            <person name="Ropars J."/>
            <person name="Sedzielewska K."/>
            <person name="Noel J."/>
            <person name="Charron P."/>
            <person name="Farinelli L."/>
            <person name="Marton T."/>
            <person name="Kruger M."/>
            <person name="Pelin A."/>
            <person name="Brachmann A."/>
            <person name="Corradi N."/>
        </authorList>
    </citation>
    <scope>NUCLEOTIDE SEQUENCE [LARGE SCALE GENOMIC DNA]</scope>
    <source>
        <strain evidence="3 4">A4</strain>
    </source>
</reference>
<sequence>MKIVLNRLREENTLDCNYFTPKYYFETEWCLDMHGYLDREELDIRLEEINRVVAENPLLSDRAKKGLLYAFIAIAFIFIFFIIFLSQLLGGIIAPFAIEGINAIAFFVGRYLVNEEAKRRSERFSEAIKKLFDQYNVSDNPTANWKLKWRNVLSHYKVEMNYSLDNNGVKAKGKITPKYAEEAEIELEINDALADVTECTIRLQLCRNNKLRRINKQKEELERLLSSNEDYSVIIDDRKLPKTPPSNYIPPSNNKPRPDNTPPFYNTPQPDNTPPFNNTPRPDNTLPIVNTPNRPDNTLPLNNIPQPDYIPQYHNSPPPSFNNTPPSNNTEIPKPSVRNANSYESLNANNNNRKKNNINDNGNERMNYANPQMNMRTANSSVPYNPQMSSTYTGRNNNQNYYK</sequence>
<evidence type="ECO:0000256" key="1">
    <source>
        <dbReference type="SAM" id="MobiDB-lite"/>
    </source>
</evidence>
<dbReference type="VEuPathDB" id="FungiDB:FUN_009292"/>
<evidence type="ECO:0000256" key="2">
    <source>
        <dbReference type="SAM" id="Phobius"/>
    </source>
</evidence>
<feature type="transmembrane region" description="Helical" evidence="2">
    <location>
        <begin position="92"/>
        <end position="113"/>
    </location>
</feature>
<keyword evidence="2" id="KW-0472">Membrane</keyword>
<feature type="compositionally biased region" description="Low complexity" evidence="1">
    <location>
        <begin position="321"/>
        <end position="330"/>
    </location>
</feature>
<keyword evidence="2" id="KW-1133">Transmembrane helix</keyword>
<gene>
    <name evidence="3" type="ORF">RhiirA4_505144</name>
</gene>
<feature type="compositionally biased region" description="Polar residues" evidence="1">
    <location>
        <begin position="369"/>
        <end position="403"/>
    </location>
</feature>
<accession>A0A2I1HA10</accession>
<comment type="caution">
    <text evidence="3">The sequence shown here is derived from an EMBL/GenBank/DDBJ whole genome shotgun (WGS) entry which is preliminary data.</text>
</comment>
<organism evidence="3 4">
    <name type="scientific">Rhizophagus irregularis</name>
    <dbReference type="NCBI Taxonomy" id="588596"/>
    <lineage>
        <taxon>Eukaryota</taxon>
        <taxon>Fungi</taxon>
        <taxon>Fungi incertae sedis</taxon>
        <taxon>Mucoromycota</taxon>
        <taxon>Glomeromycotina</taxon>
        <taxon>Glomeromycetes</taxon>
        <taxon>Glomerales</taxon>
        <taxon>Glomeraceae</taxon>
        <taxon>Rhizophagus</taxon>
    </lineage>
</organism>